<comment type="caution">
    <text evidence="1">The sequence shown here is derived from an EMBL/GenBank/DDBJ whole genome shotgun (WGS) entry which is preliminary data.</text>
</comment>
<accession>A0ABN3TCJ9</accession>
<dbReference type="RefSeq" id="WP_198652966.1">
    <property type="nucleotide sequence ID" value="NZ_BAAASK010000028.1"/>
</dbReference>
<organism evidence="1 2">
    <name type="scientific">Streptomyces violaceolatus</name>
    <dbReference type="NCBI Taxonomy" id="67378"/>
    <lineage>
        <taxon>Bacteria</taxon>
        <taxon>Bacillati</taxon>
        <taxon>Actinomycetota</taxon>
        <taxon>Actinomycetes</taxon>
        <taxon>Kitasatosporales</taxon>
        <taxon>Streptomycetaceae</taxon>
        <taxon>Streptomyces</taxon>
        <taxon>Streptomyces violaceoruber group</taxon>
    </lineage>
</organism>
<dbReference type="Proteomes" id="UP001499989">
    <property type="component" value="Unassembled WGS sequence"/>
</dbReference>
<gene>
    <name evidence="1" type="ORF">GCM10010310_65030</name>
</gene>
<dbReference type="EMBL" id="BAAASK010000028">
    <property type="protein sequence ID" value="GAA2698811.1"/>
    <property type="molecule type" value="Genomic_DNA"/>
</dbReference>
<evidence type="ECO:0000313" key="1">
    <source>
        <dbReference type="EMBL" id="GAA2698811.1"/>
    </source>
</evidence>
<evidence type="ECO:0000313" key="2">
    <source>
        <dbReference type="Proteomes" id="UP001499989"/>
    </source>
</evidence>
<name>A0ABN3TCJ9_9ACTN</name>
<proteinExistence type="predicted"/>
<keyword evidence="2" id="KW-1185">Reference proteome</keyword>
<sequence>MDTWQEGTKGTDFEIHVYDKRGREVGIFGSDGWFNKHRKSAAEVDVPRSVENALKGKAVDFMRGTGRLGDKGTMDITGDKWKRPRLAAEGVSCKG</sequence>
<protein>
    <submittedName>
        <fullName evidence="1">Uncharacterized protein</fullName>
    </submittedName>
</protein>
<reference evidence="1 2" key="1">
    <citation type="journal article" date="2019" name="Int. J. Syst. Evol. Microbiol.">
        <title>The Global Catalogue of Microorganisms (GCM) 10K type strain sequencing project: providing services to taxonomists for standard genome sequencing and annotation.</title>
        <authorList>
            <consortium name="The Broad Institute Genomics Platform"/>
            <consortium name="The Broad Institute Genome Sequencing Center for Infectious Disease"/>
            <person name="Wu L."/>
            <person name="Ma J."/>
        </authorList>
    </citation>
    <scope>NUCLEOTIDE SEQUENCE [LARGE SCALE GENOMIC DNA]</scope>
    <source>
        <strain evidence="1 2">JCM 4531</strain>
    </source>
</reference>